<dbReference type="AlphaFoldDB" id="A0A382EEC6"/>
<reference evidence="1" key="1">
    <citation type="submission" date="2018-05" db="EMBL/GenBank/DDBJ databases">
        <authorList>
            <person name="Lanie J.A."/>
            <person name="Ng W.-L."/>
            <person name="Kazmierczak K.M."/>
            <person name="Andrzejewski T.M."/>
            <person name="Davidsen T.M."/>
            <person name="Wayne K.J."/>
            <person name="Tettelin H."/>
            <person name="Glass J.I."/>
            <person name="Rusch D."/>
            <person name="Podicherti R."/>
            <person name="Tsui H.-C.T."/>
            <person name="Winkler M.E."/>
        </authorList>
    </citation>
    <scope>NUCLEOTIDE SEQUENCE</scope>
</reference>
<feature type="non-terminal residue" evidence="1">
    <location>
        <position position="218"/>
    </location>
</feature>
<protein>
    <submittedName>
        <fullName evidence="1">Uncharacterized protein</fullName>
    </submittedName>
</protein>
<sequence>MIIHYIHRFLPGILFSSLLFSLPLKDDEIKNFIDARYSGDTATVYSMISENFIYEHTPYVGLGIEAHYVDGSLLVTHVVDDSLQSSLSVGDRIHEHNGSIVNSKGLVTNGPVGEEQHLIVTKAGDSTFKELRLPLAEYQHRQNDIAFLGSILRYSDNWYNFDVMINDIIIKRNRVVVHYKWEGSKEESGNVYYFSAMEIFYIDKKTDLIDKIEGLWSE</sequence>
<name>A0A382EEC6_9ZZZZ</name>
<dbReference type="EMBL" id="UINC01043937">
    <property type="protein sequence ID" value="SVB48682.1"/>
    <property type="molecule type" value="Genomic_DNA"/>
</dbReference>
<proteinExistence type="predicted"/>
<organism evidence="1">
    <name type="scientific">marine metagenome</name>
    <dbReference type="NCBI Taxonomy" id="408172"/>
    <lineage>
        <taxon>unclassified sequences</taxon>
        <taxon>metagenomes</taxon>
        <taxon>ecological metagenomes</taxon>
    </lineage>
</organism>
<accession>A0A382EEC6</accession>
<gene>
    <name evidence="1" type="ORF">METZ01_LOCUS201536</name>
</gene>
<evidence type="ECO:0000313" key="1">
    <source>
        <dbReference type="EMBL" id="SVB48682.1"/>
    </source>
</evidence>